<dbReference type="PANTHER" id="PTHR42958">
    <property type="entry name" value="HYDROGENASE-2 LARGE CHAIN"/>
    <property type="match status" value="1"/>
</dbReference>
<dbReference type="Gene3D" id="3.30.300.130">
    <property type="entry name" value="Fe-S cluster assembly (FSCA)"/>
    <property type="match status" value="1"/>
</dbReference>
<dbReference type="EMBL" id="JBEXRX010000008">
    <property type="protein sequence ID" value="MEU0151344.1"/>
    <property type="molecule type" value="Genomic_DNA"/>
</dbReference>
<protein>
    <submittedName>
        <fullName evidence="2">Nickel-dependent hydrogenase large subunit</fullName>
    </submittedName>
</protein>
<dbReference type="SUPFAM" id="SSF56762">
    <property type="entry name" value="HydB/Nqo4-like"/>
    <property type="match status" value="1"/>
</dbReference>
<dbReference type="RefSeq" id="WP_355663421.1">
    <property type="nucleotide sequence ID" value="NZ_JBEXRX010000008.1"/>
</dbReference>
<dbReference type="InterPro" id="IPR029014">
    <property type="entry name" value="NiFe-Hase_large"/>
</dbReference>
<organism evidence="2 3">
    <name type="scientific">Micromonospora fulviviridis</name>
    <dbReference type="NCBI Taxonomy" id="47860"/>
    <lineage>
        <taxon>Bacteria</taxon>
        <taxon>Bacillati</taxon>
        <taxon>Actinomycetota</taxon>
        <taxon>Actinomycetes</taxon>
        <taxon>Micromonosporales</taxon>
        <taxon>Micromonosporaceae</taxon>
        <taxon>Micromonospora</taxon>
    </lineage>
</organism>
<feature type="region of interest" description="Disordered" evidence="1">
    <location>
        <begin position="780"/>
        <end position="800"/>
    </location>
</feature>
<proteinExistence type="predicted"/>
<keyword evidence="3" id="KW-1185">Reference proteome</keyword>
<dbReference type="InterPro" id="IPR001501">
    <property type="entry name" value="Ni-dep_hyd_lsu"/>
</dbReference>
<evidence type="ECO:0000256" key="1">
    <source>
        <dbReference type="SAM" id="MobiDB-lite"/>
    </source>
</evidence>
<dbReference type="PANTHER" id="PTHR42958:SF2">
    <property type="entry name" value="UPTAKE HYDROGENASE LARGE SUBUNIT"/>
    <property type="match status" value="1"/>
</dbReference>
<name>A0ABV2VEY8_9ACTN</name>
<accession>A0ABV2VEY8</accession>
<reference evidence="2 3" key="1">
    <citation type="submission" date="2024-06" db="EMBL/GenBank/DDBJ databases">
        <title>The Natural Products Discovery Center: Release of the First 8490 Sequenced Strains for Exploring Actinobacteria Biosynthetic Diversity.</title>
        <authorList>
            <person name="Kalkreuter E."/>
            <person name="Kautsar S.A."/>
            <person name="Yang D."/>
            <person name="Bader C.D."/>
            <person name="Teijaro C.N."/>
            <person name="Fluegel L."/>
            <person name="Davis C.M."/>
            <person name="Simpson J.R."/>
            <person name="Lauterbach L."/>
            <person name="Steele A.D."/>
            <person name="Gui C."/>
            <person name="Meng S."/>
            <person name="Li G."/>
            <person name="Viehrig K."/>
            <person name="Ye F."/>
            <person name="Su P."/>
            <person name="Kiefer A.F."/>
            <person name="Nichols A."/>
            <person name="Cepeda A.J."/>
            <person name="Yan W."/>
            <person name="Fan B."/>
            <person name="Jiang Y."/>
            <person name="Adhikari A."/>
            <person name="Zheng C.-J."/>
            <person name="Schuster L."/>
            <person name="Cowan T.M."/>
            <person name="Smanski M.J."/>
            <person name="Chevrette M.G."/>
            <person name="De Carvalho L.P.S."/>
            <person name="Shen B."/>
        </authorList>
    </citation>
    <scope>NUCLEOTIDE SEQUENCE [LARGE SCALE GENOMIC DNA]</scope>
    <source>
        <strain evidence="2 3">NPDC006286</strain>
    </source>
</reference>
<dbReference type="Pfam" id="PF00374">
    <property type="entry name" value="NiFeSe_Hases"/>
    <property type="match status" value="2"/>
</dbReference>
<sequence length="800" mass="88704">MTATEAKTPAGQEPGELVEMAWDPITRIIGNLGVYTKIDFANRVVAECHTTSSLFRGYSVFMKGKDPRDAGFITSRICGICGDNHTTCSVYAQNMAYGIKTPPLAEWIINLGEAAEYMFDHTLFQDNLVFVDFCEAMVKQTNPSVLARAEKTAAPGRDIHGYRTIADIMRAYNPFEGEVYKEALKVSRTTREMFCLMEGRHVHPSTVYPGGVGTMPQPTLFTDYLSRLISILDFVKKAVAMNDDIFDFWYEALPGYEEVGRRRVLLGCWGAFQNPDVVDYRYETMTTWGRAMHVTPGIVVDGKLLTTDLVDINLGIRILLGSSYYKDWVGQEEPFVKYDPLGNPVDIRHPWNQTTLPDPQKRDFDDKYSWVMSPRWFDKSSGEHLALDTGGGCFARLYTTALAKMVDTPYVKSTGHSVLISLPKSQRLPEMTLEWKIPRWSNALERDRSRAYFIAYAAAMSLYFLEQAMERMRGGDMRVFAEFDVPDDAIGCGFHEAVRGILSHHLVIRDRKIANYHPYPPTPWNGSPRDSYGTPGPYEDAIQNTPIFEENGPDNFKVWTSCARCAASIPVCRAECTCTSAAVAPSRRSTRRCSAHPMGEQPDLQRLADTAVEPRLARLDAVLGQLEQTPGRTAELALEAVEILTEVYGEALARVTDLAADDPRALDRLTDDELLRHLLLLHRIHPDPLERRVARAVDDLRPQLRTQGAEVALVGLQGEVATISLSASSCGGGGAALRDLVREQVLTFAPELSAVDVAAPAPAPALIPVAALWQRPDRTAEATTSEVEQAAGPLALDGTA</sequence>
<evidence type="ECO:0000313" key="3">
    <source>
        <dbReference type="Proteomes" id="UP001550348"/>
    </source>
</evidence>
<dbReference type="InterPro" id="IPR050867">
    <property type="entry name" value="NiFe/NiFeSe_hydrgnase_LSU"/>
</dbReference>
<evidence type="ECO:0000313" key="2">
    <source>
        <dbReference type="EMBL" id="MEU0151344.1"/>
    </source>
</evidence>
<gene>
    <name evidence="2" type="ORF">ABZ071_05340</name>
</gene>
<comment type="caution">
    <text evidence="2">The sequence shown here is derived from an EMBL/GenBank/DDBJ whole genome shotgun (WGS) entry which is preliminary data.</text>
</comment>
<dbReference type="InterPro" id="IPR034904">
    <property type="entry name" value="FSCA_dom_sf"/>
</dbReference>
<dbReference type="Proteomes" id="UP001550348">
    <property type="component" value="Unassembled WGS sequence"/>
</dbReference>
<dbReference type="Gene3D" id="1.10.645.10">
    <property type="entry name" value="Cytochrome-c3 Hydrogenase, chain B"/>
    <property type="match status" value="1"/>
</dbReference>